<dbReference type="InterPro" id="IPR032675">
    <property type="entry name" value="LRR_dom_sf"/>
</dbReference>
<dbReference type="VEuPathDB" id="VectorBase:LDEU012629"/>
<keyword evidence="2" id="KW-1185">Reference proteome</keyword>
<dbReference type="SUPFAM" id="SSF52058">
    <property type="entry name" value="L domain-like"/>
    <property type="match status" value="1"/>
</dbReference>
<dbReference type="STRING" id="299467.A0A443RVL4"/>
<dbReference type="Gene3D" id="3.80.10.10">
    <property type="entry name" value="Ribonuclease Inhibitor"/>
    <property type="match status" value="1"/>
</dbReference>
<sequence>SKVVLRSFLNQMDVSSKCDITNSALTCFYFGEKFTHLLFLDLSGNNLRLLNGAFNSLLFLKVFIADNNQIYEICDDFGLLSVTIISLQNNRLNTNCVESLRKCGNLRIVYVAGNDCIEAKKFVTPFEFNFEMNSTKLLNEENDNEIIHFVK</sequence>
<dbReference type="OrthoDB" id="27917at2759"/>
<accession>A0A443RVL4</accession>
<protein>
    <submittedName>
        <fullName evidence="1">Uncharacterized protein</fullName>
    </submittedName>
</protein>
<dbReference type="Proteomes" id="UP000288716">
    <property type="component" value="Unassembled WGS sequence"/>
</dbReference>
<comment type="caution">
    <text evidence="1">The sequence shown here is derived from an EMBL/GenBank/DDBJ whole genome shotgun (WGS) entry which is preliminary data.</text>
</comment>
<name>A0A443RVL4_9ACAR</name>
<feature type="non-terminal residue" evidence="1">
    <location>
        <position position="1"/>
    </location>
</feature>
<gene>
    <name evidence="1" type="ORF">B4U80_14437</name>
</gene>
<organism evidence="1 2">
    <name type="scientific">Leptotrombidium deliense</name>
    <dbReference type="NCBI Taxonomy" id="299467"/>
    <lineage>
        <taxon>Eukaryota</taxon>
        <taxon>Metazoa</taxon>
        <taxon>Ecdysozoa</taxon>
        <taxon>Arthropoda</taxon>
        <taxon>Chelicerata</taxon>
        <taxon>Arachnida</taxon>
        <taxon>Acari</taxon>
        <taxon>Acariformes</taxon>
        <taxon>Trombidiformes</taxon>
        <taxon>Prostigmata</taxon>
        <taxon>Anystina</taxon>
        <taxon>Parasitengona</taxon>
        <taxon>Trombiculoidea</taxon>
        <taxon>Trombiculidae</taxon>
        <taxon>Leptotrombidium</taxon>
    </lineage>
</organism>
<evidence type="ECO:0000313" key="2">
    <source>
        <dbReference type="Proteomes" id="UP000288716"/>
    </source>
</evidence>
<dbReference type="AlphaFoldDB" id="A0A443RVL4"/>
<evidence type="ECO:0000313" key="1">
    <source>
        <dbReference type="EMBL" id="RWS19412.1"/>
    </source>
</evidence>
<dbReference type="EMBL" id="NCKV01026492">
    <property type="protein sequence ID" value="RWS19412.1"/>
    <property type="molecule type" value="Genomic_DNA"/>
</dbReference>
<reference evidence="1 2" key="1">
    <citation type="journal article" date="2018" name="Gigascience">
        <title>Genomes of trombidid mites reveal novel predicted allergens and laterally-transferred genes associated with secondary metabolism.</title>
        <authorList>
            <person name="Dong X."/>
            <person name="Chaisiri K."/>
            <person name="Xia D."/>
            <person name="Armstrong S.D."/>
            <person name="Fang Y."/>
            <person name="Donnelly M.J."/>
            <person name="Kadowaki T."/>
            <person name="McGarry J.W."/>
            <person name="Darby A.C."/>
            <person name="Makepeace B.L."/>
        </authorList>
    </citation>
    <scope>NUCLEOTIDE SEQUENCE [LARGE SCALE GENOMIC DNA]</scope>
    <source>
        <strain evidence="1">UoL-UT</strain>
    </source>
</reference>
<proteinExistence type="predicted"/>